<gene>
    <name evidence="2" type="ORF">FBEOM_10512</name>
</gene>
<accession>A0A9P5DU84</accession>
<dbReference type="AlphaFoldDB" id="A0A9P5DU84"/>
<dbReference type="OrthoDB" id="5222339at2759"/>
<name>A0A9P5DU84_9HYPO</name>
<dbReference type="Proteomes" id="UP000730481">
    <property type="component" value="Unassembled WGS sequence"/>
</dbReference>
<comment type="caution">
    <text evidence="2">The sequence shown here is derived from an EMBL/GenBank/DDBJ whole genome shotgun (WGS) entry which is preliminary data.</text>
</comment>
<reference evidence="2" key="1">
    <citation type="journal article" date="2017" name="Mycologia">
        <title>Fusarium algeriense, sp. nov., a novel toxigenic crown rot pathogen of durum wheat from Algeria is nested in the Fusarium burgessii species complex.</title>
        <authorList>
            <person name="Laraba I."/>
            <person name="Keddad A."/>
            <person name="Boureghda H."/>
            <person name="Abdallah N."/>
            <person name="Vaughan M.M."/>
            <person name="Proctor R.H."/>
            <person name="Busman M."/>
            <person name="O'Donnell K."/>
        </authorList>
    </citation>
    <scope>NUCLEOTIDE SEQUENCE</scope>
    <source>
        <strain evidence="2">NRRL 25174</strain>
    </source>
</reference>
<dbReference type="EMBL" id="PVQB02000544">
    <property type="protein sequence ID" value="KAF4335635.1"/>
    <property type="molecule type" value="Genomic_DNA"/>
</dbReference>
<dbReference type="Gene3D" id="3.30.160.20">
    <property type="match status" value="1"/>
</dbReference>
<proteinExistence type="predicted"/>
<feature type="compositionally biased region" description="Low complexity" evidence="1">
    <location>
        <begin position="195"/>
        <end position="211"/>
    </location>
</feature>
<protein>
    <recommendedName>
        <fullName evidence="4">DRBM domain-containing protein</fullName>
    </recommendedName>
</protein>
<evidence type="ECO:0000256" key="1">
    <source>
        <dbReference type="SAM" id="MobiDB-lite"/>
    </source>
</evidence>
<organism evidence="2 3">
    <name type="scientific">Fusarium beomiforme</name>
    <dbReference type="NCBI Taxonomy" id="44412"/>
    <lineage>
        <taxon>Eukaryota</taxon>
        <taxon>Fungi</taxon>
        <taxon>Dikarya</taxon>
        <taxon>Ascomycota</taxon>
        <taxon>Pezizomycotina</taxon>
        <taxon>Sordariomycetes</taxon>
        <taxon>Hypocreomycetidae</taxon>
        <taxon>Hypocreales</taxon>
        <taxon>Nectriaceae</taxon>
        <taxon>Fusarium</taxon>
        <taxon>Fusarium burgessii species complex</taxon>
    </lineage>
</organism>
<evidence type="ECO:0008006" key="4">
    <source>
        <dbReference type="Google" id="ProtNLM"/>
    </source>
</evidence>
<sequence>MTRHGSPTFGQGVPWDELIKFAEEKKAEEAKTGNPAQLSKQQIAAISHLIELVHDIEVEDFWVSELNQYCQQKKITAPHFKQETFNQQVSGTSVPRSRVFCSLPSENLQFPHEGRGYELGQEVPTFKKAQKAKNFAAMHALKYLRNEEPAPRGSKRGSSGPQEPPAHTRVKTEEENSDGGVPTAIPPCPGDKGVPAGTASPSAPAATQGPSIRERVAGLSGSMGFGIPAYHIVQHSQGDDIWNGRPIFRNDGRIPEDMGVVTGIVGRQQAENLVVEKVLEWLEREEKTRSEQFSRIVDSTS</sequence>
<feature type="region of interest" description="Disordered" evidence="1">
    <location>
        <begin position="146"/>
        <end position="211"/>
    </location>
</feature>
<evidence type="ECO:0000313" key="3">
    <source>
        <dbReference type="Proteomes" id="UP000730481"/>
    </source>
</evidence>
<keyword evidence="3" id="KW-1185">Reference proteome</keyword>
<evidence type="ECO:0000313" key="2">
    <source>
        <dbReference type="EMBL" id="KAF4335635.1"/>
    </source>
</evidence>
<reference evidence="2" key="2">
    <citation type="submission" date="2020-02" db="EMBL/GenBank/DDBJ databases">
        <title>Identification and distribution of gene clusters putatively required for synthesis of sphingolipid metabolism inhibitors in phylogenetically diverse species of the filamentous fungus Fusarium.</title>
        <authorList>
            <person name="Kim H.-S."/>
            <person name="Busman M."/>
            <person name="Brown D.W."/>
            <person name="Divon H."/>
            <person name="Uhlig S."/>
            <person name="Proctor R.H."/>
        </authorList>
    </citation>
    <scope>NUCLEOTIDE SEQUENCE</scope>
    <source>
        <strain evidence="2">NRRL 25174</strain>
    </source>
</reference>